<keyword evidence="2" id="KW-0539">Nucleus</keyword>
<evidence type="ECO:0000259" key="5">
    <source>
        <dbReference type="Pfam" id="PF24237"/>
    </source>
</evidence>
<dbReference type="Proteomes" id="UP000823405">
    <property type="component" value="Unassembled WGS sequence"/>
</dbReference>
<dbReference type="GO" id="GO:0051726">
    <property type="term" value="P:regulation of cell cycle"/>
    <property type="evidence" value="ECO:0007669"/>
    <property type="project" value="TreeGrafter"/>
</dbReference>
<dbReference type="InterPro" id="IPR056515">
    <property type="entry name" value="INO80E_N"/>
</dbReference>
<name>A0A9P6UK86_9FUNG</name>
<feature type="region of interest" description="Disordered" evidence="4">
    <location>
        <begin position="1"/>
        <end position="172"/>
    </location>
</feature>
<dbReference type="PANTHER" id="PTHR22715">
    <property type="entry name" value="TRANSFORMING GROWTH FACTOR BETA REGULATED GENE 1"/>
    <property type="match status" value="1"/>
</dbReference>
<evidence type="ECO:0000256" key="1">
    <source>
        <dbReference type="ARBA" id="ARBA00004123"/>
    </source>
</evidence>
<proteinExistence type="predicted"/>
<evidence type="ECO:0000313" key="6">
    <source>
        <dbReference type="EMBL" id="KAG0307170.1"/>
    </source>
</evidence>
<keyword evidence="3" id="KW-0175">Coiled coil</keyword>
<dbReference type="OrthoDB" id="285793at2759"/>
<feature type="domain" description="INO80 complex subunit E N-terminal" evidence="5">
    <location>
        <begin position="171"/>
        <end position="214"/>
    </location>
</feature>
<dbReference type="Pfam" id="PF05965">
    <property type="entry name" value="FYRC"/>
    <property type="match status" value="1"/>
</dbReference>
<sequence length="706" mass="77075">MVPSNSDIDMTPASPIMETTTGSTTIKDKDTTMRADEEQQQQQKQQIPQEEEEKGDNSAVKDSLQPEEDVSLSTSEDRKESLKTEGESHDALRMDTDDGTDPDTIIHATSVPNGTSTAGQHTAGKTTEKKPKKHAEQESKRGHKSLKPNGHPVEEEDHEMAHQARHPSDDKYRRLKRKLKEVLEENERLGIELDRSNRRARNLRREKNILLDKICTYERESDSSPDTLSSMSSDSDLSDSSLYSHFRSRRATPTRTPAPPVHNNKHLRVPTAKETTSSSTVAHHPKKTAGKAGGRRSPAVTGRKEPKESAPASIPSTITNVGSATQKPKRIHNSSKLKPNSNKIRKVQVLEKNEDGSIKFPVTIGIITIMKIGYVVSDREAFHNERYIWPVGYTMSRSYNSMVNPNEQTVYTCSVIDDGEAPKFQIDAEDQPGKPIIAGTATGAWTHVVKTANAIRKRDHSNSASGPDYFGFSNATIAKMIQDLPHADECKSYVMQRFEEPSVKPPSTPEKRKNSNLGSSKGGKGGDGDQGDNEEDEEEEEEDEDDEYASLGTPKKKKAKRAASPKIRQAGSEPNNAVKSQAASDDEMQEPHEPEEADASAVAEAEAEEGEEGDEEGDGDDDEQEEVDVLDGDETLSEKDTADEDVDIDDDGDEEESADIPSASTSTAAASTATNPPIMITAAGDASENEAAVGADTTQDTMSIAS</sequence>
<dbReference type="PANTHER" id="PTHR22715:SF0">
    <property type="entry name" value="TRANSFORMING GROWTH FACTOR BETA REGULATOR 1"/>
    <property type="match status" value="1"/>
</dbReference>
<feature type="compositionally biased region" description="Polar residues" evidence="4">
    <location>
        <begin position="314"/>
        <end position="326"/>
    </location>
</feature>
<feature type="compositionally biased region" description="Low complexity" evidence="4">
    <location>
        <begin position="662"/>
        <end position="674"/>
    </location>
</feature>
<feature type="compositionally biased region" description="Low complexity" evidence="4">
    <location>
        <begin position="224"/>
        <end position="244"/>
    </location>
</feature>
<dbReference type="AlphaFoldDB" id="A0A9P6UK86"/>
<dbReference type="PROSITE" id="PS51543">
    <property type="entry name" value="FYRC"/>
    <property type="match status" value="1"/>
</dbReference>
<feature type="compositionally biased region" description="Basic and acidic residues" evidence="4">
    <location>
        <begin position="159"/>
        <end position="172"/>
    </location>
</feature>
<comment type="subcellular location">
    <subcellularLocation>
        <location evidence="1">Nucleus</location>
    </subcellularLocation>
</comment>
<feature type="compositionally biased region" description="Polar residues" evidence="4">
    <location>
        <begin position="110"/>
        <end position="125"/>
    </location>
</feature>
<dbReference type="InterPro" id="IPR040092">
    <property type="entry name" value="TBRG1"/>
</dbReference>
<feature type="compositionally biased region" description="Basic residues" evidence="4">
    <location>
        <begin position="554"/>
        <end position="563"/>
    </location>
</feature>
<feature type="compositionally biased region" description="Polar residues" evidence="4">
    <location>
        <begin position="572"/>
        <end position="583"/>
    </location>
</feature>
<protein>
    <recommendedName>
        <fullName evidence="5">INO80 complex subunit E N-terminal domain-containing protein</fullName>
    </recommendedName>
</protein>
<keyword evidence="7" id="KW-1185">Reference proteome</keyword>
<feature type="compositionally biased region" description="Basic and acidic residues" evidence="4">
    <location>
        <begin position="75"/>
        <end position="96"/>
    </location>
</feature>
<evidence type="ECO:0000256" key="2">
    <source>
        <dbReference type="ARBA" id="ARBA00023242"/>
    </source>
</evidence>
<dbReference type="InterPro" id="IPR003889">
    <property type="entry name" value="FYrich_C"/>
</dbReference>
<feature type="compositionally biased region" description="Basic and acidic residues" evidence="4">
    <location>
        <begin position="26"/>
        <end position="37"/>
    </location>
</feature>
<feature type="compositionally biased region" description="Acidic residues" evidence="4">
    <location>
        <begin position="605"/>
        <end position="658"/>
    </location>
</feature>
<feature type="region of interest" description="Disordered" evidence="4">
    <location>
        <begin position="214"/>
        <end position="340"/>
    </location>
</feature>
<evidence type="ECO:0000256" key="3">
    <source>
        <dbReference type="SAM" id="Coils"/>
    </source>
</evidence>
<dbReference type="InterPro" id="IPR003888">
    <property type="entry name" value="FYrich_N"/>
</dbReference>
<dbReference type="GO" id="GO:0005634">
    <property type="term" value="C:nucleus"/>
    <property type="evidence" value="ECO:0007669"/>
    <property type="project" value="UniProtKB-SubCell"/>
</dbReference>
<accession>A0A9P6UK86</accession>
<organism evidence="6 7">
    <name type="scientific">Linnemannia gamsii</name>
    <dbReference type="NCBI Taxonomy" id="64522"/>
    <lineage>
        <taxon>Eukaryota</taxon>
        <taxon>Fungi</taxon>
        <taxon>Fungi incertae sedis</taxon>
        <taxon>Mucoromycota</taxon>
        <taxon>Mortierellomycotina</taxon>
        <taxon>Mortierellomycetes</taxon>
        <taxon>Mortierellales</taxon>
        <taxon>Mortierellaceae</taxon>
        <taxon>Linnemannia</taxon>
    </lineage>
</organism>
<comment type="caution">
    <text evidence="6">The sequence shown here is derived from an EMBL/GenBank/DDBJ whole genome shotgun (WGS) entry which is preliminary data.</text>
</comment>
<feature type="compositionally biased region" description="Acidic residues" evidence="4">
    <location>
        <begin position="529"/>
        <end position="548"/>
    </location>
</feature>
<feature type="compositionally biased region" description="Polar residues" evidence="4">
    <location>
        <begin position="696"/>
        <end position="706"/>
    </location>
</feature>
<dbReference type="Pfam" id="PF05964">
    <property type="entry name" value="FYRN"/>
    <property type="match status" value="1"/>
</dbReference>
<evidence type="ECO:0000313" key="7">
    <source>
        <dbReference type="Proteomes" id="UP000823405"/>
    </source>
</evidence>
<feature type="coiled-coil region" evidence="3">
    <location>
        <begin position="172"/>
        <end position="213"/>
    </location>
</feature>
<dbReference type="Pfam" id="PF24237">
    <property type="entry name" value="INO80E"/>
    <property type="match status" value="1"/>
</dbReference>
<evidence type="ECO:0000256" key="4">
    <source>
        <dbReference type="SAM" id="MobiDB-lite"/>
    </source>
</evidence>
<feature type="region of interest" description="Disordered" evidence="4">
    <location>
        <begin position="499"/>
        <end position="706"/>
    </location>
</feature>
<dbReference type="Gene3D" id="3.30.160.360">
    <property type="match status" value="1"/>
</dbReference>
<feature type="compositionally biased region" description="Basic and acidic residues" evidence="4">
    <location>
        <begin position="126"/>
        <end position="140"/>
    </location>
</feature>
<dbReference type="EMBL" id="JAAAIN010001088">
    <property type="protein sequence ID" value="KAG0307170.1"/>
    <property type="molecule type" value="Genomic_DNA"/>
</dbReference>
<dbReference type="PROSITE" id="PS51542">
    <property type="entry name" value="FYRN"/>
    <property type="match status" value="1"/>
</dbReference>
<reference evidence="6" key="1">
    <citation type="journal article" date="2020" name="Fungal Divers.">
        <title>Resolving the Mortierellaceae phylogeny through synthesis of multi-gene phylogenetics and phylogenomics.</title>
        <authorList>
            <person name="Vandepol N."/>
            <person name="Liber J."/>
            <person name="Desiro A."/>
            <person name="Na H."/>
            <person name="Kennedy M."/>
            <person name="Barry K."/>
            <person name="Grigoriev I.V."/>
            <person name="Miller A.N."/>
            <person name="O'Donnell K."/>
            <person name="Stajich J.E."/>
            <person name="Bonito G."/>
        </authorList>
    </citation>
    <scope>NUCLEOTIDE SEQUENCE</scope>
    <source>
        <strain evidence="6">NVP60</strain>
    </source>
</reference>
<gene>
    <name evidence="6" type="ORF">BGZ97_000479</name>
</gene>
<dbReference type="SMART" id="SM00541">
    <property type="entry name" value="FYRN"/>
    <property type="match status" value="1"/>
</dbReference>